<evidence type="ECO:0000313" key="1">
    <source>
        <dbReference type="EMBL" id="SHG17362.1"/>
    </source>
</evidence>
<dbReference type="Proteomes" id="UP000189796">
    <property type="component" value="Chromosome I"/>
</dbReference>
<organism evidence="1 2">
    <name type="scientific">Bradyrhizobium erythrophlei</name>
    <dbReference type="NCBI Taxonomy" id="1437360"/>
    <lineage>
        <taxon>Bacteria</taxon>
        <taxon>Pseudomonadati</taxon>
        <taxon>Pseudomonadota</taxon>
        <taxon>Alphaproteobacteria</taxon>
        <taxon>Hyphomicrobiales</taxon>
        <taxon>Nitrobacteraceae</taxon>
        <taxon>Bradyrhizobium</taxon>
    </lineage>
</organism>
<name>A0A1M5HNG1_9BRAD</name>
<proteinExistence type="predicted"/>
<dbReference type="EMBL" id="LT670817">
    <property type="protein sequence ID" value="SHG17362.1"/>
    <property type="molecule type" value="Genomic_DNA"/>
</dbReference>
<sequence>MTAPFLSYHAAMAGLANMARGDQSYRDKLTHLRVSI</sequence>
<accession>A0A1M5HNG1</accession>
<evidence type="ECO:0000313" key="2">
    <source>
        <dbReference type="Proteomes" id="UP000189796"/>
    </source>
</evidence>
<reference evidence="1 2" key="1">
    <citation type="submission" date="2016-11" db="EMBL/GenBank/DDBJ databases">
        <authorList>
            <person name="Jaros S."/>
            <person name="Januszkiewicz K."/>
            <person name="Wedrychowicz H."/>
        </authorList>
    </citation>
    <scope>NUCLEOTIDE SEQUENCE [LARGE SCALE GENOMIC DNA]</scope>
    <source>
        <strain evidence="1 2">GAS138</strain>
    </source>
</reference>
<protein>
    <submittedName>
        <fullName evidence="1">Uncharacterized protein</fullName>
    </submittedName>
</protein>
<gene>
    <name evidence="1" type="ORF">SAMN05443248_0553</name>
</gene>
<dbReference type="AlphaFoldDB" id="A0A1M5HNG1"/>